<dbReference type="CDD" id="cd12797">
    <property type="entry name" value="M23_peptidase"/>
    <property type="match status" value="1"/>
</dbReference>
<protein>
    <recommendedName>
        <fullName evidence="1">M23ase beta-sheet core domain-containing protein</fullName>
    </recommendedName>
</protein>
<dbReference type="PANTHER" id="PTHR21666:SF270">
    <property type="entry name" value="MUREIN HYDROLASE ACTIVATOR ENVC"/>
    <property type="match status" value="1"/>
</dbReference>
<evidence type="ECO:0000313" key="3">
    <source>
        <dbReference type="Proteomes" id="UP000179219"/>
    </source>
</evidence>
<dbReference type="InterPro" id="IPR050570">
    <property type="entry name" value="Cell_wall_metabolism_enzyme"/>
</dbReference>
<dbReference type="AlphaFoldDB" id="A0A1F7X5B4"/>
<organism evidence="2 3">
    <name type="scientific">Candidatus Woesebacteria bacterium RBG_13_34_9</name>
    <dbReference type="NCBI Taxonomy" id="1802477"/>
    <lineage>
        <taxon>Bacteria</taxon>
        <taxon>Candidatus Woeseibacteriota</taxon>
    </lineage>
</organism>
<gene>
    <name evidence="2" type="ORF">A2159_00220</name>
</gene>
<feature type="domain" description="M23ase beta-sheet core" evidence="1">
    <location>
        <begin position="120"/>
        <end position="215"/>
    </location>
</feature>
<dbReference type="Pfam" id="PF01551">
    <property type="entry name" value="Peptidase_M23"/>
    <property type="match status" value="1"/>
</dbReference>
<dbReference type="Proteomes" id="UP000179219">
    <property type="component" value="Unassembled WGS sequence"/>
</dbReference>
<dbReference type="SUPFAM" id="SSF51261">
    <property type="entry name" value="Duplicated hybrid motif"/>
    <property type="match status" value="1"/>
</dbReference>
<evidence type="ECO:0000313" key="2">
    <source>
        <dbReference type="EMBL" id="OGM09558.1"/>
    </source>
</evidence>
<dbReference type="GO" id="GO:0004222">
    <property type="term" value="F:metalloendopeptidase activity"/>
    <property type="evidence" value="ECO:0007669"/>
    <property type="project" value="TreeGrafter"/>
</dbReference>
<reference evidence="2 3" key="1">
    <citation type="journal article" date="2016" name="Nat. Commun.">
        <title>Thousands of microbial genomes shed light on interconnected biogeochemical processes in an aquifer system.</title>
        <authorList>
            <person name="Anantharaman K."/>
            <person name="Brown C.T."/>
            <person name="Hug L.A."/>
            <person name="Sharon I."/>
            <person name="Castelle C.J."/>
            <person name="Probst A.J."/>
            <person name="Thomas B.C."/>
            <person name="Singh A."/>
            <person name="Wilkins M.J."/>
            <person name="Karaoz U."/>
            <person name="Brodie E.L."/>
            <person name="Williams K.H."/>
            <person name="Hubbard S.S."/>
            <person name="Banfield J.F."/>
        </authorList>
    </citation>
    <scope>NUCLEOTIDE SEQUENCE [LARGE SCALE GENOMIC DNA]</scope>
</reference>
<dbReference type="InterPro" id="IPR016047">
    <property type="entry name" value="M23ase_b-sheet_dom"/>
</dbReference>
<dbReference type="EMBL" id="MGFP01000021">
    <property type="protein sequence ID" value="OGM09558.1"/>
    <property type="molecule type" value="Genomic_DNA"/>
</dbReference>
<comment type="caution">
    <text evidence="2">The sequence shown here is derived from an EMBL/GenBank/DDBJ whole genome shotgun (WGS) entry which is preliminary data.</text>
</comment>
<proteinExistence type="predicted"/>
<dbReference type="InterPro" id="IPR011055">
    <property type="entry name" value="Dup_hybrid_motif"/>
</dbReference>
<name>A0A1F7X5B4_9BACT</name>
<accession>A0A1F7X5B4</accession>
<evidence type="ECO:0000259" key="1">
    <source>
        <dbReference type="Pfam" id="PF01551"/>
    </source>
</evidence>
<dbReference type="Gene3D" id="2.70.70.10">
    <property type="entry name" value="Glucose Permease (Domain IIA)"/>
    <property type="match status" value="1"/>
</dbReference>
<dbReference type="PANTHER" id="PTHR21666">
    <property type="entry name" value="PEPTIDASE-RELATED"/>
    <property type="match status" value="1"/>
</dbReference>
<sequence length="223" mass="24941">MVKASFNLLTRYRLEVRLIKRRKDLDEIPLIPNLGKVFRARKGSKVSRFFTQIFEHSMIKRFFGINLVLLSLVSSILPTNKLVFYGNDSEILESPTIFSTEEGVRLPIKELKVTQNYRFFHPGVDLDGKTGDAIFPIMAGKVEKVEYSRFGYGKSIIISHGSGATSLYAHLSKIDVGGGEEVTKETKIGEMGSSGHASGDHLHIEIRENGKSINPLSVFPKQI</sequence>